<sequence>MIRKTLFALACAGGLLGCLHAAAADPAPQRAAAEPGEQTFKSTTLSSEAYEPKTTLEGTPLPNCQIKIGDDWSDTPAATLDDCANLLDQKSPADPKPMTTAYWNNLYLSADDKNIYQASKEETAWAVLRARGKR</sequence>
<proteinExistence type="predicted"/>
<evidence type="ECO:0000256" key="1">
    <source>
        <dbReference type="SAM" id="MobiDB-lite"/>
    </source>
</evidence>
<feature type="chain" id="PRO_5026666837" description="Alkaline proteinase inhibitor/ Outer membrane lipoprotein Omp19 domain-containing protein" evidence="2">
    <location>
        <begin position="24"/>
        <end position="134"/>
    </location>
</feature>
<protein>
    <recommendedName>
        <fullName evidence="5">Alkaline proteinase inhibitor/ Outer membrane lipoprotein Omp19 domain-containing protein</fullName>
    </recommendedName>
</protein>
<keyword evidence="4" id="KW-1185">Reference proteome</keyword>
<dbReference type="EMBL" id="JAAMOW010000011">
    <property type="protein sequence ID" value="NGY06871.1"/>
    <property type="molecule type" value="Genomic_DNA"/>
</dbReference>
<feature type="region of interest" description="Disordered" evidence="1">
    <location>
        <begin position="29"/>
        <end position="61"/>
    </location>
</feature>
<evidence type="ECO:0000256" key="2">
    <source>
        <dbReference type="SAM" id="SignalP"/>
    </source>
</evidence>
<accession>A0A6M2BXG4</accession>
<evidence type="ECO:0000313" key="3">
    <source>
        <dbReference type="EMBL" id="NGY06871.1"/>
    </source>
</evidence>
<feature type="signal peptide" evidence="2">
    <location>
        <begin position="1"/>
        <end position="23"/>
    </location>
</feature>
<organism evidence="3 4">
    <name type="scientific">Solimonas terrae</name>
    <dbReference type="NCBI Taxonomy" id="1396819"/>
    <lineage>
        <taxon>Bacteria</taxon>
        <taxon>Pseudomonadati</taxon>
        <taxon>Pseudomonadota</taxon>
        <taxon>Gammaproteobacteria</taxon>
        <taxon>Nevskiales</taxon>
        <taxon>Nevskiaceae</taxon>
        <taxon>Solimonas</taxon>
    </lineage>
</organism>
<dbReference type="AlphaFoldDB" id="A0A6M2BXG4"/>
<gene>
    <name evidence="3" type="ORF">G7Y85_19025</name>
</gene>
<dbReference type="PROSITE" id="PS51257">
    <property type="entry name" value="PROKAR_LIPOPROTEIN"/>
    <property type="match status" value="1"/>
</dbReference>
<dbReference type="RefSeq" id="WP_166261237.1">
    <property type="nucleotide sequence ID" value="NZ_JAAMOW010000011.1"/>
</dbReference>
<dbReference type="Proteomes" id="UP000472676">
    <property type="component" value="Unassembled WGS sequence"/>
</dbReference>
<reference evidence="3 4" key="1">
    <citation type="journal article" date="2014" name="Int. J. Syst. Evol. Microbiol.">
        <title>Solimonas terrae sp. nov., isolated from soil.</title>
        <authorList>
            <person name="Kim S.J."/>
            <person name="Moon J.Y."/>
            <person name="Weon H.Y."/>
            <person name="Ahn J.H."/>
            <person name="Chen W.M."/>
            <person name="Kwon S.W."/>
        </authorList>
    </citation>
    <scope>NUCLEOTIDE SEQUENCE [LARGE SCALE GENOMIC DNA]</scope>
    <source>
        <strain evidence="3 4">KIS83-12</strain>
    </source>
</reference>
<evidence type="ECO:0000313" key="4">
    <source>
        <dbReference type="Proteomes" id="UP000472676"/>
    </source>
</evidence>
<name>A0A6M2BXG4_9GAMM</name>
<comment type="caution">
    <text evidence="3">The sequence shown here is derived from an EMBL/GenBank/DDBJ whole genome shotgun (WGS) entry which is preliminary data.</text>
</comment>
<keyword evidence="2" id="KW-0732">Signal</keyword>
<evidence type="ECO:0008006" key="5">
    <source>
        <dbReference type="Google" id="ProtNLM"/>
    </source>
</evidence>